<evidence type="ECO:0000313" key="9">
    <source>
        <dbReference type="Proteomes" id="UP000298358"/>
    </source>
</evidence>
<keyword evidence="9" id="KW-1185">Reference proteome</keyword>
<gene>
    <name evidence="8" type="ORF">E4U02_00735</name>
</gene>
<feature type="region of interest" description="Disordered" evidence="7">
    <location>
        <begin position="1"/>
        <end position="49"/>
    </location>
</feature>
<evidence type="ECO:0000256" key="2">
    <source>
        <dbReference type="ARBA" id="ARBA00022617"/>
    </source>
</evidence>
<protein>
    <submittedName>
        <fullName evidence="8">Globin</fullName>
    </submittedName>
</protein>
<dbReference type="InterPro" id="IPR044203">
    <property type="entry name" value="GlbO/GLB3-like"/>
</dbReference>
<dbReference type="Proteomes" id="UP000298358">
    <property type="component" value="Unassembled WGS sequence"/>
</dbReference>
<dbReference type="CDD" id="cd14771">
    <property type="entry name" value="TrHb2_Mt-trHbO-like_O"/>
    <property type="match status" value="1"/>
</dbReference>
<evidence type="ECO:0000256" key="3">
    <source>
        <dbReference type="ARBA" id="ARBA00022723"/>
    </source>
</evidence>
<evidence type="ECO:0000256" key="6">
    <source>
        <dbReference type="PIRSR" id="PIRSR601486-1"/>
    </source>
</evidence>
<dbReference type="SUPFAM" id="SSF46458">
    <property type="entry name" value="Globin-like"/>
    <property type="match status" value="1"/>
</dbReference>
<organism evidence="8 9">
    <name type="scientific">Microbacterium paludicola</name>
    <dbReference type="NCBI Taxonomy" id="300019"/>
    <lineage>
        <taxon>Bacteria</taxon>
        <taxon>Bacillati</taxon>
        <taxon>Actinomycetota</taxon>
        <taxon>Actinomycetes</taxon>
        <taxon>Micrococcales</taxon>
        <taxon>Microbacteriaceae</taxon>
        <taxon>Microbacterium</taxon>
    </lineage>
</organism>
<dbReference type="InterPro" id="IPR012292">
    <property type="entry name" value="Globin/Proto"/>
</dbReference>
<dbReference type="OrthoDB" id="9790913at2"/>
<keyword evidence="1" id="KW-0813">Transport</keyword>
<evidence type="ECO:0000313" key="8">
    <source>
        <dbReference type="EMBL" id="TFU34663.1"/>
    </source>
</evidence>
<dbReference type="Gene3D" id="1.10.490.10">
    <property type="entry name" value="Globins"/>
    <property type="match status" value="1"/>
</dbReference>
<dbReference type="STRING" id="300019.BO218_03225"/>
<dbReference type="GO" id="GO:0005344">
    <property type="term" value="F:oxygen carrier activity"/>
    <property type="evidence" value="ECO:0007669"/>
    <property type="project" value="InterPro"/>
</dbReference>
<dbReference type="Pfam" id="PF01152">
    <property type="entry name" value="Bac_globin"/>
    <property type="match status" value="1"/>
</dbReference>
<dbReference type="GO" id="GO:0046872">
    <property type="term" value="F:metal ion binding"/>
    <property type="evidence" value="ECO:0007669"/>
    <property type="project" value="UniProtKB-KW"/>
</dbReference>
<dbReference type="EMBL" id="SPQB01000001">
    <property type="protein sequence ID" value="TFU34663.1"/>
    <property type="molecule type" value="Genomic_DNA"/>
</dbReference>
<feature type="compositionally biased region" description="Basic and acidic residues" evidence="7">
    <location>
        <begin position="25"/>
        <end position="36"/>
    </location>
</feature>
<name>A0A4Y9FZ14_9MICO</name>
<accession>A0A4Y9FZ14</accession>
<dbReference type="PANTHER" id="PTHR47366:SF1">
    <property type="entry name" value="TWO-ON-TWO HEMOGLOBIN-3"/>
    <property type="match status" value="1"/>
</dbReference>
<evidence type="ECO:0000256" key="1">
    <source>
        <dbReference type="ARBA" id="ARBA00022448"/>
    </source>
</evidence>
<proteinExistence type="inferred from homology"/>
<evidence type="ECO:0000256" key="4">
    <source>
        <dbReference type="ARBA" id="ARBA00023004"/>
    </source>
</evidence>
<dbReference type="InterPro" id="IPR009050">
    <property type="entry name" value="Globin-like_sf"/>
</dbReference>
<dbReference type="GO" id="GO:0020037">
    <property type="term" value="F:heme binding"/>
    <property type="evidence" value="ECO:0007669"/>
    <property type="project" value="InterPro"/>
</dbReference>
<evidence type="ECO:0000256" key="7">
    <source>
        <dbReference type="SAM" id="MobiDB-lite"/>
    </source>
</evidence>
<comment type="caution">
    <text evidence="8">The sequence shown here is derived from an EMBL/GenBank/DDBJ whole genome shotgun (WGS) entry which is preliminary data.</text>
</comment>
<reference evidence="8 9" key="1">
    <citation type="submission" date="2019-03" db="EMBL/GenBank/DDBJ databases">
        <title>Diversity of the mouse oral microbiome.</title>
        <authorList>
            <person name="Joseph S."/>
            <person name="Aduse-Opoku J."/>
            <person name="Curtis M."/>
            <person name="Wade W."/>
            <person name="Hashim A."/>
        </authorList>
    </citation>
    <scope>NUCLEOTIDE SEQUENCE [LARGE SCALE GENOMIC DNA]</scope>
    <source>
        <strain evidence="8 9">P1012</strain>
    </source>
</reference>
<feature type="compositionally biased region" description="Basic residues" evidence="7">
    <location>
        <begin position="1"/>
        <end position="13"/>
    </location>
</feature>
<keyword evidence="2 6" id="KW-0349">Heme</keyword>
<feature type="binding site" description="distal binding residue" evidence="6">
    <location>
        <position position="168"/>
    </location>
    <ligand>
        <name>heme</name>
        <dbReference type="ChEBI" id="CHEBI:30413"/>
    </ligand>
    <ligandPart>
        <name>Fe</name>
        <dbReference type="ChEBI" id="CHEBI:18248"/>
    </ligandPart>
</feature>
<dbReference type="PANTHER" id="PTHR47366">
    <property type="entry name" value="TWO-ON-TWO HEMOGLOBIN-3"/>
    <property type="match status" value="1"/>
</dbReference>
<evidence type="ECO:0000256" key="5">
    <source>
        <dbReference type="ARBA" id="ARBA00034496"/>
    </source>
</evidence>
<keyword evidence="4" id="KW-0408">Iron</keyword>
<dbReference type="InterPro" id="IPR001486">
    <property type="entry name" value="Hemoglobin_trunc"/>
</dbReference>
<keyword evidence="3" id="KW-0479">Metal-binding</keyword>
<sequence length="179" mass="20693">MRAHPRRTPRARRPTVTGTTPERIAPCERTDPERSDPVTLGIRPEGHDENPSITFYEAVGGHDTFVKLVDVFYRGVADDPVLKPMYPEEDLGPAKERLTLFLEQYWGGPTTYSETRGHPRLRQRHFPFHVNPDARDRWLRHMRTAVDELGLAPLHEETLWDYLQRAAHAMVNTFEETPS</sequence>
<comment type="similarity">
    <text evidence="5">Belongs to the truncated hemoglobin family. Group II subfamily.</text>
</comment>
<dbReference type="AlphaFoldDB" id="A0A4Y9FZ14"/>
<dbReference type="GO" id="GO:0019825">
    <property type="term" value="F:oxygen binding"/>
    <property type="evidence" value="ECO:0007669"/>
    <property type="project" value="InterPro"/>
</dbReference>